<evidence type="ECO:0000313" key="1">
    <source>
        <dbReference type="EMBL" id="KAK6741771.1"/>
    </source>
</evidence>
<sequence>MWKEKSINWIALDQGINFDTSDFFEKSLRFCRKTMYFRKEQLNSTRSLFLGELQNYGINYGIKYRFQQIPPRLPL</sequence>
<gene>
    <name evidence="1" type="primary">Necator_chrIII.g10329</name>
    <name evidence="1" type="ORF">RB195_009564</name>
</gene>
<name>A0ABR1CTW5_NECAM</name>
<dbReference type="Proteomes" id="UP001303046">
    <property type="component" value="Unassembled WGS sequence"/>
</dbReference>
<dbReference type="EMBL" id="JAVFWL010000003">
    <property type="protein sequence ID" value="KAK6741771.1"/>
    <property type="molecule type" value="Genomic_DNA"/>
</dbReference>
<keyword evidence="2" id="KW-1185">Reference proteome</keyword>
<evidence type="ECO:0000313" key="2">
    <source>
        <dbReference type="Proteomes" id="UP001303046"/>
    </source>
</evidence>
<protein>
    <submittedName>
        <fullName evidence="1">Uncharacterized protein</fullName>
    </submittedName>
</protein>
<comment type="caution">
    <text evidence="1">The sequence shown here is derived from an EMBL/GenBank/DDBJ whole genome shotgun (WGS) entry which is preliminary data.</text>
</comment>
<reference evidence="1 2" key="1">
    <citation type="submission" date="2023-08" db="EMBL/GenBank/DDBJ databases">
        <title>A Necator americanus chromosomal reference genome.</title>
        <authorList>
            <person name="Ilik V."/>
            <person name="Petrzelkova K.J."/>
            <person name="Pardy F."/>
            <person name="Fuh T."/>
            <person name="Niatou-Singa F.S."/>
            <person name="Gouil Q."/>
            <person name="Baker L."/>
            <person name="Ritchie M.E."/>
            <person name="Jex A.R."/>
            <person name="Gazzola D."/>
            <person name="Li H."/>
            <person name="Toshio Fujiwara R."/>
            <person name="Zhan B."/>
            <person name="Aroian R.V."/>
            <person name="Pafco B."/>
            <person name="Schwarz E.M."/>
        </authorList>
    </citation>
    <scope>NUCLEOTIDE SEQUENCE [LARGE SCALE GENOMIC DNA]</scope>
    <source>
        <strain evidence="1 2">Aroian</strain>
        <tissue evidence="1">Whole animal</tissue>
    </source>
</reference>
<organism evidence="1 2">
    <name type="scientific">Necator americanus</name>
    <name type="common">Human hookworm</name>
    <dbReference type="NCBI Taxonomy" id="51031"/>
    <lineage>
        <taxon>Eukaryota</taxon>
        <taxon>Metazoa</taxon>
        <taxon>Ecdysozoa</taxon>
        <taxon>Nematoda</taxon>
        <taxon>Chromadorea</taxon>
        <taxon>Rhabditida</taxon>
        <taxon>Rhabditina</taxon>
        <taxon>Rhabditomorpha</taxon>
        <taxon>Strongyloidea</taxon>
        <taxon>Ancylostomatidae</taxon>
        <taxon>Bunostominae</taxon>
        <taxon>Necator</taxon>
    </lineage>
</organism>
<accession>A0ABR1CTW5</accession>
<proteinExistence type="predicted"/>